<evidence type="ECO:0000259" key="3">
    <source>
        <dbReference type="Pfam" id="PF11611"/>
    </source>
</evidence>
<evidence type="ECO:0000256" key="1">
    <source>
        <dbReference type="ARBA" id="ARBA00022729"/>
    </source>
</evidence>
<evidence type="ECO:0000313" key="4">
    <source>
        <dbReference type="EMBL" id="WBL37420.1"/>
    </source>
</evidence>
<dbReference type="RefSeq" id="WP_270057933.1">
    <property type="nucleotide sequence ID" value="NZ_CP115149.1"/>
</dbReference>
<reference evidence="4 5" key="1">
    <citation type="journal article" date="2023" name="ISME J.">
        <title>Thermophilic Dehalococcoidia with unusual traits shed light on an unexpected past.</title>
        <authorList>
            <person name="Palmer M."/>
            <person name="Covington J.K."/>
            <person name="Zhou E.M."/>
            <person name="Thomas S.C."/>
            <person name="Habib N."/>
            <person name="Seymour C.O."/>
            <person name="Lai D."/>
            <person name="Johnston J."/>
            <person name="Hashimi A."/>
            <person name="Jiao J.Y."/>
            <person name="Muok A.R."/>
            <person name="Liu L."/>
            <person name="Xian W.D."/>
            <person name="Zhi X.Y."/>
            <person name="Li M.M."/>
            <person name="Silva L.P."/>
            <person name="Bowen B.P."/>
            <person name="Louie K."/>
            <person name="Briegel A."/>
            <person name="Pett-Ridge J."/>
            <person name="Weber P.K."/>
            <person name="Tocheva E.I."/>
            <person name="Woyke T."/>
            <person name="Northen T.R."/>
            <person name="Mayali X."/>
            <person name="Li W.J."/>
            <person name="Hedlund B.P."/>
        </authorList>
    </citation>
    <scope>NUCLEOTIDE SEQUENCE [LARGE SCALE GENOMIC DNA]</scope>
    <source>
        <strain evidence="4 5">YIM 72310</strain>
    </source>
</reference>
<name>A0ABY7MBP1_9CHLR</name>
<evidence type="ECO:0000256" key="2">
    <source>
        <dbReference type="SAM" id="MobiDB-lite"/>
    </source>
</evidence>
<dbReference type="InterPro" id="IPR029050">
    <property type="entry name" value="Immunoprotect_excell_Ig-like"/>
</dbReference>
<gene>
    <name evidence="4" type="ORF">O0235_07550</name>
</gene>
<dbReference type="InterPro" id="IPR029051">
    <property type="entry name" value="DUF4352"/>
</dbReference>
<feature type="region of interest" description="Disordered" evidence="2">
    <location>
        <begin position="158"/>
        <end position="181"/>
    </location>
</feature>
<dbReference type="Pfam" id="PF11611">
    <property type="entry name" value="DUF4352"/>
    <property type="match status" value="1"/>
</dbReference>
<proteinExistence type="predicted"/>
<sequence length="301" mass="32146">MTRPRPVLLALLGALAVILAVACGGGGSQPRTENGLETAARQAAEAMIKGDYRKAYDAFSKECREQVPFSEFESTTKLGVMFLEAFAGVKFKDFEITKVEVRNFTEDGGEVSITMKPPKALEGFGEGAGEFEPWKWEDGKWVVADCSGLGGGGGLFDGDADGGSSAAPTVPPPGSGPKLGETVDAGSARVTVRAVEDPVRDTVFAPGDGKRYVAFDITIEAARGKVSVSGFDFTVQDEDGFVYDYAIAGREPALKMTDLAQGRQVRGWVTFEVPQDAKLVALYADLDFPRPETLVLDLTRK</sequence>
<keyword evidence="5" id="KW-1185">Reference proteome</keyword>
<feature type="domain" description="DUF4352" evidence="3">
    <location>
        <begin position="178"/>
        <end position="279"/>
    </location>
</feature>
<dbReference type="Proteomes" id="UP001212803">
    <property type="component" value="Chromosome"/>
</dbReference>
<accession>A0ABY7MBP1</accession>
<dbReference type="EMBL" id="CP115149">
    <property type="protein sequence ID" value="WBL37420.1"/>
    <property type="molecule type" value="Genomic_DNA"/>
</dbReference>
<dbReference type="Gene3D" id="2.60.40.1240">
    <property type="match status" value="1"/>
</dbReference>
<keyword evidence="1" id="KW-0732">Signal</keyword>
<evidence type="ECO:0000313" key="5">
    <source>
        <dbReference type="Proteomes" id="UP001212803"/>
    </source>
</evidence>
<dbReference type="PROSITE" id="PS51257">
    <property type="entry name" value="PROKAR_LIPOPROTEIN"/>
    <property type="match status" value="1"/>
</dbReference>
<organism evidence="4 5">
    <name type="scientific">Tepidiforma flava</name>
    <dbReference type="NCBI Taxonomy" id="3004094"/>
    <lineage>
        <taxon>Bacteria</taxon>
        <taxon>Bacillati</taxon>
        <taxon>Chloroflexota</taxon>
        <taxon>Tepidiformia</taxon>
        <taxon>Tepidiformales</taxon>
        <taxon>Tepidiformaceae</taxon>
        <taxon>Tepidiforma</taxon>
    </lineage>
</organism>
<protein>
    <submittedName>
        <fullName evidence="4">DUF4352 domain-containing protein</fullName>
    </submittedName>
</protein>